<keyword evidence="3" id="KW-1185">Reference proteome</keyword>
<accession>A0A428NMR4</accession>
<evidence type="ECO:0000313" key="3">
    <source>
        <dbReference type="Proteomes" id="UP000288168"/>
    </source>
</evidence>
<reference evidence="2 3" key="1">
    <citation type="submission" date="2017-06" db="EMBL/GenBank/DDBJ databases">
        <title>Comparative genomic analysis of Ambrosia Fusariam Clade fungi.</title>
        <authorList>
            <person name="Stajich J.E."/>
            <person name="Carrillo J."/>
            <person name="Kijimoto T."/>
            <person name="Eskalen A."/>
            <person name="O'Donnell K."/>
            <person name="Kasson M."/>
        </authorList>
    </citation>
    <scope>NUCLEOTIDE SEQUENCE [LARGE SCALE GENOMIC DNA]</scope>
    <source>
        <strain evidence="2 3">NRRL62584</strain>
    </source>
</reference>
<feature type="compositionally biased region" description="Low complexity" evidence="1">
    <location>
        <begin position="28"/>
        <end position="38"/>
    </location>
</feature>
<evidence type="ECO:0000256" key="1">
    <source>
        <dbReference type="SAM" id="MobiDB-lite"/>
    </source>
</evidence>
<evidence type="ECO:0000313" key="2">
    <source>
        <dbReference type="EMBL" id="RSL42081.1"/>
    </source>
</evidence>
<dbReference type="AlphaFoldDB" id="A0A428NMR4"/>
<name>A0A428NMR4_9HYPO</name>
<gene>
    <name evidence="2" type="ORF">CEP54_015612</name>
</gene>
<feature type="region of interest" description="Disordered" evidence="1">
    <location>
        <begin position="25"/>
        <end position="57"/>
    </location>
</feature>
<comment type="caution">
    <text evidence="2">The sequence shown here is derived from an EMBL/GenBank/DDBJ whole genome shotgun (WGS) entry which is preliminary data.</text>
</comment>
<dbReference type="EMBL" id="NKCI01000384">
    <property type="protein sequence ID" value="RSL42081.1"/>
    <property type="molecule type" value="Genomic_DNA"/>
</dbReference>
<organism evidence="2 3">
    <name type="scientific">Fusarium duplospermum</name>
    <dbReference type="NCBI Taxonomy" id="1325734"/>
    <lineage>
        <taxon>Eukaryota</taxon>
        <taxon>Fungi</taxon>
        <taxon>Dikarya</taxon>
        <taxon>Ascomycota</taxon>
        <taxon>Pezizomycotina</taxon>
        <taxon>Sordariomycetes</taxon>
        <taxon>Hypocreomycetidae</taxon>
        <taxon>Hypocreales</taxon>
        <taxon>Nectriaceae</taxon>
        <taxon>Fusarium</taxon>
        <taxon>Fusarium solani species complex</taxon>
    </lineage>
</organism>
<dbReference type="Proteomes" id="UP000288168">
    <property type="component" value="Unassembled WGS sequence"/>
</dbReference>
<sequence>MADDELPPPRGVRWELSETVRLSLGAKRSSTTRLSPSLRRADAPKAEPPNLTKHQTLQPQYGRGSCALLIRPLLHKTHPDASFVITTSTRPLVNTDPEHINKQATHTPAATHTVTSALNEAHCRHTEQATKIMAGRGPPPHPQCLIYRRRVIIGIQKQKRARKGLTSQRHRTVIRTIGTRETASERKGKQFGQETACPMKCGAGTLVSVVVRCIAATRAAGTVYE</sequence>
<protein>
    <submittedName>
        <fullName evidence="2">Uncharacterized protein</fullName>
    </submittedName>
</protein>
<proteinExistence type="predicted"/>